<dbReference type="Pfam" id="PF00076">
    <property type="entry name" value="RRM_1"/>
    <property type="match status" value="1"/>
</dbReference>
<dbReference type="InterPro" id="IPR012677">
    <property type="entry name" value="Nucleotide-bd_a/b_plait_sf"/>
</dbReference>
<dbReference type="AlphaFoldDB" id="A0A139AIA6"/>
<dbReference type="GO" id="GO:0000398">
    <property type="term" value="P:mRNA splicing, via spliceosome"/>
    <property type="evidence" value="ECO:0007669"/>
    <property type="project" value="InterPro"/>
</dbReference>
<feature type="compositionally biased region" description="Basic and acidic residues" evidence="3">
    <location>
        <begin position="221"/>
        <end position="237"/>
    </location>
</feature>
<dbReference type="InterPro" id="IPR000504">
    <property type="entry name" value="RRM_dom"/>
</dbReference>
<proteinExistence type="predicted"/>
<gene>
    <name evidence="5" type="ORF">M427DRAFT_55495</name>
</gene>
<dbReference type="OMA" id="GSWHVDY"/>
<feature type="compositionally biased region" description="Basic and acidic residues" evidence="3">
    <location>
        <begin position="354"/>
        <end position="380"/>
    </location>
</feature>
<organism evidence="5 6">
    <name type="scientific">Gonapodya prolifera (strain JEL478)</name>
    <name type="common">Monoblepharis prolifera</name>
    <dbReference type="NCBI Taxonomy" id="1344416"/>
    <lineage>
        <taxon>Eukaryota</taxon>
        <taxon>Fungi</taxon>
        <taxon>Fungi incertae sedis</taxon>
        <taxon>Chytridiomycota</taxon>
        <taxon>Chytridiomycota incertae sedis</taxon>
        <taxon>Monoblepharidomycetes</taxon>
        <taxon>Monoblepharidales</taxon>
        <taxon>Gonapodyaceae</taxon>
        <taxon>Gonapodya</taxon>
    </lineage>
</organism>
<dbReference type="PROSITE" id="PS50102">
    <property type="entry name" value="RRM"/>
    <property type="match status" value="1"/>
</dbReference>
<dbReference type="GO" id="GO:0071013">
    <property type="term" value="C:catalytic step 2 spliceosome"/>
    <property type="evidence" value="ECO:0007669"/>
    <property type="project" value="TreeGrafter"/>
</dbReference>
<keyword evidence="1 2" id="KW-0694">RNA-binding</keyword>
<dbReference type="GO" id="GO:0005686">
    <property type="term" value="C:U2 snRNP"/>
    <property type="evidence" value="ECO:0007669"/>
    <property type="project" value="TreeGrafter"/>
</dbReference>
<evidence type="ECO:0000313" key="6">
    <source>
        <dbReference type="Proteomes" id="UP000070544"/>
    </source>
</evidence>
<feature type="region of interest" description="Disordered" evidence="3">
    <location>
        <begin position="158"/>
        <end position="380"/>
    </location>
</feature>
<feature type="compositionally biased region" description="Basic and acidic residues" evidence="3">
    <location>
        <begin position="331"/>
        <end position="347"/>
    </location>
</feature>
<dbReference type="InterPro" id="IPR045844">
    <property type="entry name" value="RRM_Ist3-like"/>
</dbReference>
<feature type="compositionally biased region" description="Basic residues" evidence="3">
    <location>
        <begin position="189"/>
        <end position="209"/>
    </location>
</feature>
<dbReference type="OrthoDB" id="2573941at2759"/>
<sequence>MNVVKEIQRINAKELDRAIDGGASWHDEYRNSAWVFAGGLDFEFSEGDVICIFSQFGEIVDINLVRDKATGKSRGFCFICYEDQRSTVLAVDNFNGSQLAGRTIRVDHVKDYKPPQKKRKLDKDGNLIEEEQQEEPKPRIAPMGILPGDAEIMAQEGGLDEDSDVDPDDPALKGLDPEDPMYAYMAEKIKKKRRKEKKKQSKLSKKHRASPTAERGASPKSTREAPPEAEREWDRGKPPRSPSPPPRRRNSPERKRDGGTEHRDRGDREPRSNGERYRIDDSYRSRVRDSSPPRREERSGPSRYVEPDSNRTGSGRDLDKDRRRSRSRSRSPREHRSGDARGDRRGDCYSFGKDYSREKSRSRSRERERERSGRRDDARR</sequence>
<dbReference type="SUPFAM" id="SSF54928">
    <property type="entry name" value="RNA-binding domain, RBD"/>
    <property type="match status" value="1"/>
</dbReference>
<evidence type="ECO:0000256" key="2">
    <source>
        <dbReference type="PROSITE-ProRule" id="PRU00176"/>
    </source>
</evidence>
<feature type="domain" description="RRM" evidence="4">
    <location>
        <begin position="33"/>
        <end position="111"/>
    </location>
</feature>
<protein>
    <recommendedName>
        <fullName evidence="4">RRM domain-containing protein</fullName>
    </recommendedName>
</protein>
<dbReference type="CDD" id="cd12411">
    <property type="entry name" value="RRM_ist3_like"/>
    <property type="match status" value="1"/>
</dbReference>
<dbReference type="Proteomes" id="UP000070544">
    <property type="component" value="Unassembled WGS sequence"/>
</dbReference>
<feature type="region of interest" description="Disordered" evidence="3">
    <location>
        <begin position="110"/>
        <end position="144"/>
    </location>
</feature>
<keyword evidence="6" id="KW-1185">Reference proteome</keyword>
<dbReference type="PANTHER" id="PTHR45880">
    <property type="entry name" value="RNA-BINDING MOTIF PROTEIN, X-LINKED 2"/>
    <property type="match status" value="1"/>
</dbReference>
<feature type="compositionally biased region" description="Basic and acidic residues" evidence="3">
    <location>
        <begin position="250"/>
        <end position="322"/>
    </location>
</feature>
<dbReference type="GO" id="GO:0003723">
    <property type="term" value="F:RNA binding"/>
    <property type="evidence" value="ECO:0007669"/>
    <property type="project" value="UniProtKB-UniRule"/>
</dbReference>
<evidence type="ECO:0000256" key="1">
    <source>
        <dbReference type="ARBA" id="ARBA00022884"/>
    </source>
</evidence>
<dbReference type="EMBL" id="KQ965752">
    <property type="protein sequence ID" value="KXS16546.1"/>
    <property type="molecule type" value="Genomic_DNA"/>
</dbReference>
<dbReference type="SMART" id="SM00360">
    <property type="entry name" value="RRM"/>
    <property type="match status" value="1"/>
</dbReference>
<dbReference type="STRING" id="1344416.A0A139AIA6"/>
<dbReference type="InterPro" id="IPR051847">
    <property type="entry name" value="RNA_proc/Spliceosome_comp"/>
</dbReference>
<dbReference type="FunFam" id="3.30.70.330:FF:000218">
    <property type="entry name" value="RNA-binding motif protein, X-linked 2"/>
    <property type="match status" value="1"/>
</dbReference>
<dbReference type="Gene3D" id="3.30.70.330">
    <property type="match status" value="1"/>
</dbReference>
<dbReference type="GO" id="GO:0071011">
    <property type="term" value="C:precatalytic spliceosome"/>
    <property type="evidence" value="ECO:0007669"/>
    <property type="project" value="TreeGrafter"/>
</dbReference>
<evidence type="ECO:0000259" key="4">
    <source>
        <dbReference type="PROSITE" id="PS50102"/>
    </source>
</evidence>
<evidence type="ECO:0000256" key="3">
    <source>
        <dbReference type="SAM" id="MobiDB-lite"/>
    </source>
</evidence>
<evidence type="ECO:0000313" key="5">
    <source>
        <dbReference type="EMBL" id="KXS16546.1"/>
    </source>
</evidence>
<reference evidence="5 6" key="1">
    <citation type="journal article" date="2015" name="Genome Biol. Evol.">
        <title>Phylogenomic analyses indicate that early fungi evolved digesting cell walls of algal ancestors of land plants.</title>
        <authorList>
            <person name="Chang Y."/>
            <person name="Wang S."/>
            <person name="Sekimoto S."/>
            <person name="Aerts A.L."/>
            <person name="Choi C."/>
            <person name="Clum A."/>
            <person name="LaButti K.M."/>
            <person name="Lindquist E.A."/>
            <person name="Yee Ngan C."/>
            <person name="Ohm R.A."/>
            <person name="Salamov A.A."/>
            <person name="Grigoriev I.V."/>
            <person name="Spatafora J.W."/>
            <person name="Berbee M.L."/>
        </authorList>
    </citation>
    <scope>NUCLEOTIDE SEQUENCE [LARGE SCALE GENOMIC DNA]</scope>
    <source>
        <strain evidence="5 6">JEL478</strain>
    </source>
</reference>
<dbReference type="GO" id="GO:0005654">
    <property type="term" value="C:nucleoplasm"/>
    <property type="evidence" value="ECO:0007669"/>
    <property type="project" value="UniProtKB-ARBA"/>
</dbReference>
<dbReference type="InterPro" id="IPR035979">
    <property type="entry name" value="RBD_domain_sf"/>
</dbReference>
<accession>A0A139AIA6</accession>
<dbReference type="PANTHER" id="PTHR45880:SF1">
    <property type="entry name" value="RNA-BINDING MOTIF PROTEIN, X-LINKED 2"/>
    <property type="match status" value="1"/>
</dbReference>
<feature type="compositionally biased region" description="Acidic residues" evidence="3">
    <location>
        <begin position="158"/>
        <end position="169"/>
    </location>
</feature>
<name>A0A139AIA6_GONPJ</name>